<accession>A0ABS8WIR5</accession>
<keyword evidence="3" id="KW-1185">Reference proteome</keyword>
<dbReference type="EMBL" id="JACEIK010006816">
    <property type="protein sequence ID" value="MCE3049315.1"/>
    <property type="molecule type" value="Genomic_DNA"/>
</dbReference>
<gene>
    <name evidence="2" type="ORF">HAX54_044590</name>
</gene>
<feature type="compositionally biased region" description="Polar residues" evidence="1">
    <location>
        <begin position="39"/>
        <end position="65"/>
    </location>
</feature>
<feature type="region of interest" description="Disordered" evidence="1">
    <location>
        <begin position="37"/>
        <end position="103"/>
    </location>
</feature>
<name>A0ABS8WIR5_DATST</name>
<evidence type="ECO:0000313" key="2">
    <source>
        <dbReference type="EMBL" id="MCE3049315.1"/>
    </source>
</evidence>
<feature type="compositionally biased region" description="Basic and acidic residues" evidence="1">
    <location>
        <begin position="182"/>
        <end position="196"/>
    </location>
</feature>
<feature type="compositionally biased region" description="Polar residues" evidence="1">
    <location>
        <begin position="210"/>
        <end position="224"/>
    </location>
</feature>
<organism evidence="2 3">
    <name type="scientific">Datura stramonium</name>
    <name type="common">Jimsonweed</name>
    <name type="synonym">Common thornapple</name>
    <dbReference type="NCBI Taxonomy" id="4076"/>
    <lineage>
        <taxon>Eukaryota</taxon>
        <taxon>Viridiplantae</taxon>
        <taxon>Streptophyta</taxon>
        <taxon>Embryophyta</taxon>
        <taxon>Tracheophyta</taxon>
        <taxon>Spermatophyta</taxon>
        <taxon>Magnoliopsida</taxon>
        <taxon>eudicotyledons</taxon>
        <taxon>Gunneridae</taxon>
        <taxon>Pentapetalae</taxon>
        <taxon>asterids</taxon>
        <taxon>lamiids</taxon>
        <taxon>Solanales</taxon>
        <taxon>Solanaceae</taxon>
        <taxon>Solanoideae</taxon>
        <taxon>Datureae</taxon>
        <taxon>Datura</taxon>
    </lineage>
</organism>
<dbReference type="Proteomes" id="UP000823775">
    <property type="component" value="Unassembled WGS sequence"/>
</dbReference>
<sequence>MAKGKGKGSGRPRKMLQTIISFGSSVGVRIQGDIARDATITNTPVPMEQCQSSSEKRSTQCSTTIKKLMMEPTPSPPVEVNAPASAGRHLWSNPSSGCYPGETAKVQEGKEQNMGNSSIEEEPNQTETWANLFAGNRKAENGMTLTYIPPQVVDGNMISKKQKTYKQVWKPKNSEAIPQVESNEHHQSRDSRDLYPNKEPILDTGHPEFNLTNFSALETPTRNSFEALRKSGKEHDLPVPPDKNGGPNQL</sequence>
<feature type="compositionally biased region" description="Basic and acidic residues" evidence="1">
    <location>
        <begin position="227"/>
        <end position="237"/>
    </location>
</feature>
<evidence type="ECO:0000256" key="1">
    <source>
        <dbReference type="SAM" id="MobiDB-lite"/>
    </source>
</evidence>
<evidence type="ECO:0000313" key="3">
    <source>
        <dbReference type="Proteomes" id="UP000823775"/>
    </source>
</evidence>
<comment type="caution">
    <text evidence="2">The sequence shown here is derived from an EMBL/GenBank/DDBJ whole genome shotgun (WGS) entry which is preliminary data.</text>
</comment>
<feature type="region of interest" description="Disordered" evidence="1">
    <location>
        <begin position="169"/>
        <end position="250"/>
    </location>
</feature>
<proteinExistence type="predicted"/>
<protein>
    <submittedName>
        <fullName evidence="2">Uncharacterized protein</fullName>
    </submittedName>
</protein>
<reference evidence="2 3" key="1">
    <citation type="journal article" date="2021" name="BMC Genomics">
        <title>Datura genome reveals duplications of psychoactive alkaloid biosynthetic genes and high mutation rate following tissue culture.</title>
        <authorList>
            <person name="Rajewski A."/>
            <person name="Carter-House D."/>
            <person name="Stajich J."/>
            <person name="Litt A."/>
        </authorList>
    </citation>
    <scope>NUCLEOTIDE SEQUENCE [LARGE SCALE GENOMIC DNA]</scope>
    <source>
        <strain evidence="2">AR-01</strain>
    </source>
</reference>